<evidence type="ECO:0000313" key="2">
    <source>
        <dbReference type="EMBL" id="MEE2034815.1"/>
    </source>
</evidence>
<dbReference type="Gene3D" id="3.10.450.50">
    <property type="match status" value="1"/>
</dbReference>
<dbReference type="InterPro" id="IPR037401">
    <property type="entry name" value="SnoaL-like"/>
</dbReference>
<keyword evidence="3" id="KW-1185">Reference proteome</keyword>
<dbReference type="SUPFAM" id="SSF54427">
    <property type="entry name" value="NTF2-like"/>
    <property type="match status" value="1"/>
</dbReference>
<dbReference type="EMBL" id="JAUZMZ010000188">
    <property type="protein sequence ID" value="MEE2034815.1"/>
    <property type="molecule type" value="Genomic_DNA"/>
</dbReference>
<gene>
    <name evidence="2" type="ORF">Q8814_22330</name>
</gene>
<reference evidence="2 3" key="1">
    <citation type="submission" date="2023-08" db="EMBL/GenBank/DDBJ databases">
        <authorList>
            <person name="Girao M."/>
            <person name="Carvalho M.F."/>
        </authorList>
    </citation>
    <scope>NUCLEOTIDE SEQUENCE [LARGE SCALE GENOMIC DNA]</scope>
    <source>
        <strain evidence="2 3">CC-R104</strain>
    </source>
</reference>
<protein>
    <submittedName>
        <fullName evidence="2">Nuclear transport factor 2 family protein</fullName>
    </submittedName>
</protein>
<proteinExistence type="predicted"/>
<dbReference type="InterPro" id="IPR032710">
    <property type="entry name" value="NTF2-like_dom_sf"/>
</dbReference>
<sequence length="161" mass="18606">MDLEAVREIKRLKYRYARALDTRSWAELADTLVPEATAVYGEYLSFESRDAFINFLESTLGAHMLTEHHCSHPQIEISEDGATATGIWLLADTVIVPEDKMFLRGSAYYHDRYVLCPDGQWRISQTGYERNWETAISLEDLPSFRLTTNQWSKMRQPPRAS</sequence>
<comment type="caution">
    <text evidence="2">The sequence shown here is derived from an EMBL/GenBank/DDBJ whole genome shotgun (WGS) entry which is preliminary data.</text>
</comment>
<dbReference type="RefSeq" id="WP_330154170.1">
    <property type="nucleotide sequence ID" value="NZ_JAUZMZ010000188.1"/>
</dbReference>
<dbReference type="Proteomes" id="UP001331936">
    <property type="component" value="Unassembled WGS sequence"/>
</dbReference>
<accession>A0ABU7JXS5</accession>
<dbReference type="Pfam" id="PF13577">
    <property type="entry name" value="SnoaL_4"/>
    <property type="match status" value="1"/>
</dbReference>
<feature type="domain" description="SnoaL-like" evidence="1">
    <location>
        <begin position="2"/>
        <end position="125"/>
    </location>
</feature>
<evidence type="ECO:0000313" key="3">
    <source>
        <dbReference type="Proteomes" id="UP001331936"/>
    </source>
</evidence>
<organism evidence="2 3">
    <name type="scientific">Rhodococcus chondri</name>
    <dbReference type="NCBI Taxonomy" id="3065941"/>
    <lineage>
        <taxon>Bacteria</taxon>
        <taxon>Bacillati</taxon>
        <taxon>Actinomycetota</taxon>
        <taxon>Actinomycetes</taxon>
        <taxon>Mycobacteriales</taxon>
        <taxon>Nocardiaceae</taxon>
        <taxon>Rhodococcus</taxon>
    </lineage>
</organism>
<name>A0ABU7JXS5_9NOCA</name>
<evidence type="ECO:0000259" key="1">
    <source>
        <dbReference type="Pfam" id="PF13577"/>
    </source>
</evidence>